<reference evidence="3 4" key="1">
    <citation type="submission" date="2024-09" db="EMBL/GenBank/DDBJ databases">
        <authorList>
            <person name="Sun Q."/>
            <person name="Mori K."/>
        </authorList>
    </citation>
    <scope>NUCLEOTIDE SEQUENCE [LARGE SCALE GENOMIC DNA]</scope>
    <source>
        <strain evidence="3 4">CCM 7659</strain>
    </source>
</reference>
<keyword evidence="1 3" id="KW-0378">Hydrolase</keyword>
<dbReference type="GO" id="GO:0016787">
    <property type="term" value="F:hydrolase activity"/>
    <property type="evidence" value="ECO:0007669"/>
    <property type="project" value="UniProtKB-KW"/>
</dbReference>
<feature type="domain" description="AB hydrolase-1" evidence="2">
    <location>
        <begin position="35"/>
        <end position="274"/>
    </location>
</feature>
<dbReference type="InterPro" id="IPR000073">
    <property type="entry name" value="AB_hydrolase_1"/>
</dbReference>
<dbReference type="InterPro" id="IPR000639">
    <property type="entry name" value="Epox_hydrolase-like"/>
</dbReference>
<evidence type="ECO:0000256" key="1">
    <source>
        <dbReference type="ARBA" id="ARBA00022801"/>
    </source>
</evidence>
<evidence type="ECO:0000313" key="4">
    <source>
        <dbReference type="Proteomes" id="UP001589700"/>
    </source>
</evidence>
<proteinExistence type="predicted"/>
<dbReference type="PRINTS" id="PR00412">
    <property type="entry name" value="EPOXHYDRLASE"/>
</dbReference>
<protein>
    <submittedName>
        <fullName evidence="3">Alpha/beta fold hydrolase</fullName>
    </submittedName>
</protein>
<dbReference type="Pfam" id="PF00561">
    <property type="entry name" value="Abhydrolase_1"/>
    <property type="match status" value="1"/>
</dbReference>
<comment type="caution">
    <text evidence="3">The sequence shown here is derived from an EMBL/GenBank/DDBJ whole genome shotgun (WGS) entry which is preliminary data.</text>
</comment>
<evidence type="ECO:0000259" key="2">
    <source>
        <dbReference type="Pfam" id="PF00561"/>
    </source>
</evidence>
<organism evidence="3 4">
    <name type="scientific">Dietzia aerolata</name>
    <dbReference type="NCBI Taxonomy" id="595984"/>
    <lineage>
        <taxon>Bacteria</taxon>
        <taxon>Bacillati</taxon>
        <taxon>Actinomycetota</taxon>
        <taxon>Actinomycetes</taxon>
        <taxon>Mycobacteriales</taxon>
        <taxon>Dietziaceae</taxon>
        <taxon>Dietzia</taxon>
    </lineage>
</organism>
<dbReference type="InterPro" id="IPR029058">
    <property type="entry name" value="AB_hydrolase_fold"/>
</dbReference>
<accession>A0ABV5JMH2</accession>
<gene>
    <name evidence="3" type="ORF">ACFFVD_03800</name>
</gene>
<sequence length="290" mass="31543">MSDPAAPAAHTRELWFPRDGMELRAIDSGPHAGEPVVLLHGFPQRTSSWDAVTPLLHADGLRTIALDQRGYCASARPRGRRSYRLEELVGDVLALLDHLGLASAHLVGHDWGAAVAWAAAGNHPERVRTLTAVSVPHPAAFLKAMLVSDQLLRSWYMGFFQLPFVPELLLNSPGAAPEKALAGMGMTPEMIARFRDEMVTDDAIRGGLGWYRALPFSSPRVVASRVGVPTTFVWSDDDPALGRGGAALTERYVDGDYRFVELSGVSHWIPEERPVELAEAISRRARGVAG</sequence>
<evidence type="ECO:0000313" key="3">
    <source>
        <dbReference type="EMBL" id="MFB9258915.1"/>
    </source>
</evidence>
<keyword evidence="4" id="KW-1185">Reference proteome</keyword>
<dbReference type="Gene3D" id="3.40.50.1820">
    <property type="entry name" value="alpha/beta hydrolase"/>
    <property type="match status" value="1"/>
</dbReference>
<dbReference type="EMBL" id="JBHMDY010000002">
    <property type="protein sequence ID" value="MFB9258915.1"/>
    <property type="molecule type" value="Genomic_DNA"/>
</dbReference>
<dbReference type="Proteomes" id="UP001589700">
    <property type="component" value="Unassembled WGS sequence"/>
</dbReference>
<dbReference type="SUPFAM" id="SSF53474">
    <property type="entry name" value="alpha/beta-Hydrolases"/>
    <property type="match status" value="1"/>
</dbReference>
<dbReference type="RefSeq" id="WP_380023059.1">
    <property type="nucleotide sequence ID" value="NZ_JBHMDY010000002.1"/>
</dbReference>
<name>A0ABV5JMH2_9ACTN</name>
<dbReference type="PANTHER" id="PTHR43329">
    <property type="entry name" value="EPOXIDE HYDROLASE"/>
    <property type="match status" value="1"/>
</dbReference>